<name>A0A9N9YMD4_9HYPO</name>
<dbReference type="OrthoDB" id="5146785at2759"/>
<evidence type="ECO:0000313" key="1">
    <source>
        <dbReference type="EMBL" id="CAH0022297.1"/>
    </source>
</evidence>
<proteinExistence type="predicted"/>
<reference evidence="1" key="1">
    <citation type="submission" date="2021-10" db="EMBL/GenBank/DDBJ databases">
        <authorList>
            <person name="Piombo E."/>
        </authorList>
    </citation>
    <scope>NUCLEOTIDE SEQUENCE</scope>
</reference>
<dbReference type="Proteomes" id="UP000696573">
    <property type="component" value="Unassembled WGS sequence"/>
</dbReference>
<protein>
    <submittedName>
        <fullName evidence="1">Uncharacterized protein</fullName>
    </submittedName>
</protein>
<dbReference type="Pfam" id="PF12311">
    <property type="entry name" value="DUF3632"/>
    <property type="match status" value="1"/>
</dbReference>
<dbReference type="AlphaFoldDB" id="A0A9N9YMD4"/>
<organism evidence="1 2">
    <name type="scientific">Clonostachys rhizophaga</name>
    <dbReference type="NCBI Taxonomy" id="160324"/>
    <lineage>
        <taxon>Eukaryota</taxon>
        <taxon>Fungi</taxon>
        <taxon>Dikarya</taxon>
        <taxon>Ascomycota</taxon>
        <taxon>Pezizomycotina</taxon>
        <taxon>Sordariomycetes</taxon>
        <taxon>Hypocreomycetidae</taxon>
        <taxon>Hypocreales</taxon>
        <taxon>Bionectriaceae</taxon>
        <taxon>Clonostachys</taxon>
    </lineage>
</organism>
<sequence>MASRLICEWRVFQRSGIQIITSRPTYGRLDQRRRFSKFEPSTCQFNKSRADSHLSRALSTWVDATITVEEALPDTYNDLRFGPEGEVIVDMITQDDYSVERAVEVITALTSAAASAAANASPDDPTDIPLYHHADNLIDFYVQLQQQTVYEPIKTGVVKDSYHMSFWTDIPEISMKLTEYFSFGTEVGEVEDDGHQLENFTSWLARLSEMQVPGYVTGILWSHPALTCIFQKKYRVTGQDVRVMCMWFIYAPKKAWTDAQKRRAHKTGRPRKTEGFEPEHWPKWKQFLQDCQGSSSEELADEYTQDLIGLALKSIDEFESQTSGSM</sequence>
<dbReference type="EMBL" id="CABFNQ020000676">
    <property type="protein sequence ID" value="CAH0022297.1"/>
    <property type="molecule type" value="Genomic_DNA"/>
</dbReference>
<evidence type="ECO:0000313" key="2">
    <source>
        <dbReference type="Proteomes" id="UP000696573"/>
    </source>
</evidence>
<comment type="caution">
    <text evidence="1">The sequence shown here is derived from an EMBL/GenBank/DDBJ whole genome shotgun (WGS) entry which is preliminary data.</text>
</comment>
<dbReference type="InterPro" id="IPR022085">
    <property type="entry name" value="OpdG"/>
</dbReference>
<gene>
    <name evidence="1" type="ORF">CRHIZ90672A_00004106</name>
</gene>
<keyword evidence="2" id="KW-1185">Reference proteome</keyword>
<accession>A0A9N9YMD4</accession>